<feature type="chain" id="PRO_5028937201" description="Secreted protein" evidence="1">
    <location>
        <begin position="26"/>
        <end position="307"/>
    </location>
</feature>
<reference evidence="2 3" key="1">
    <citation type="submission" date="2019-06" db="EMBL/GenBank/DDBJ databases">
        <title>Enrichment of Autotrophic Halophilic Microorganisms from Red Sea Brine Pool Using Microbial Electrosynthesis System.</title>
        <authorList>
            <person name="Alqahtani M.F."/>
            <person name="Bajracharya S."/>
            <person name="Katuri K.P."/>
            <person name="Ali M."/>
            <person name="Saikaly P.E."/>
        </authorList>
    </citation>
    <scope>NUCLEOTIDE SEQUENCE [LARGE SCALE GENOMIC DNA]</scope>
    <source>
        <strain evidence="2">MES6</strain>
    </source>
</reference>
<evidence type="ECO:0000256" key="1">
    <source>
        <dbReference type="SAM" id="SignalP"/>
    </source>
</evidence>
<feature type="signal peptide" evidence="1">
    <location>
        <begin position="1"/>
        <end position="25"/>
    </location>
</feature>
<gene>
    <name evidence="2" type="ORF">FH759_15560</name>
</gene>
<dbReference type="RefSeq" id="WP_273251403.1">
    <property type="nucleotide sequence ID" value="NZ_VENJ01000036.1"/>
</dbReference>
<comment type="caution">
    <text evidence="2">The sequence shown here is derived from an EMBL/GenBank/DDBJ whole genome shotgun (WGS) entry which is preliminary data.</text>
</comment>
<organism evidence="2 3">
    <name type="scientific">Sediminimonas qiaohouensis</name>
    <dbReference type="NCBI Taxonomy" id="552061"/>
    <lineage>
        <taxon>Bacteria</taxon>
        <taxon>Pseudomonadati</taxon>
        <taxon>Pseudomonadota</taxon>
        <taxon>Alphaproteobacteria</taxon>
        <taxon>Rhodobacterales</taxon>
        <taxon>Roseobacteraceae</taxon>
        <taxon>Sediminimonas</taxon>
    </lineage>
</organism>
<evidence type="ECO:0000313" key="2">
    <source>
        <dbReference type="EMBL" id="MTJ06083.1"/>
    </source>
</evidence>
<keyword evidence="1" id="KW-0732">Signal</keyword>
<proteinExistence type="predicted"/>
<dbReference type="AlphaFoldDB" id="A0A7C9HQE4"/>
<accession>A0A7C9HQE4</accession>
<name>A0A7C9HQE4_9RHOB</name>
<evidence type="ECO:0000313" key="3">
    <source>
        <dbReference type="Proteomes" id="UP000483078"/>
    </source>
</evidence>
<dbReference type="EMBL" id="VENJ01000036">
    <property type="protein sequence ID" value="MTJ06083.1"/>
    <property type="molecule type" value="Genomic_DNA"/>
</dbReference>
<protein>
    <recommendedName>
        <fullName evidence="4">Secreted protein</fullName>
    </recommendedName>
</protein>
<dbReference type="Proteomes" id="UP000483078">
    <property type="component" value="Unassembled WGS sequence"/>
</dbReference>
<sequence length="307" mass="34228">MPNSIFTRALLITALLIGSHITGMAKASSSTAANMHTSQPKRDTCWSESLTIKLIRDQEEQTYTAPDLRQLSAERPTPFNIFAHKTAQAWVDLLANHRPCNTDAKSINAIRSSSLTFLYCPLFDAPSRCNASPNETGSTMAVLAETPWARIEDSAPDPIEMTGTFKWDIRQFLIDRQVIETAQAVSLPGALSKETFQLYLQDYVESILLASSAEARDKQLEEIKERIPADILWLFRNAWQTTRGPFENEVANAVDAFEEDILEYALSLGQHILDKALDESTSAVNITTAAQVPENIQTLLRTIDLRN</sequence>
<evidence type="ECO:0008006" key="4">
    <source>
        <dbReference type="Google" id="ProtNLM"/>
    </source>
</evidence>